<dbReference type="SUPFAM" id="SSF52540">
    <property type="entry name" value="P-loop containing nucleoside triphosphate hydrolases"/>
    <property type="match status" value="2"/>
</dbReference>
<accession>A0A3G4ZT17</accession>
<sequence>MDKLAVREFKLNDLCDNPSIVVVGKRGSGKSWLIRDLLNKLNVPATVICPTEIDNPFYQKNPLVHKIYYKYDPQIISDLLHSQRMMRKLKKNQSYHLDEICVPDPEINDQTKDLLGETNSMIECSLITKRLDLSDIQKMKNNIDALQEQVIKQEVSRELKQTYDFIGSLLGQNIDTNDLEAIKNNIDDLINLKKNKVPLKKFNLKVKEKEVCEIRTIDSDDDYNCDRDRNRELDRVCERRDTDLLMDFIPSTMKFPKVTPCNHNDRNEKHALILDDCLASKTRITRDPVLTELMFNARSSQIPYVLAMQYPLGLSPEIRCNFDYVFLFADHYASNKKRLYEHYGGMFPDFSSFDQVFTELTKDFGCMVICNRGIATNITDKIYWYTSGTNEETAKRSFKVHL</sequence>
<evidence type="ECO:0000256" key="1">
    <source>
        <dbReference type="SAM" id="Coils"/>
    </source>
</evidence>
<organism evidence="2">
    <name type="scientific">Dasosvirus sp</name>
    <dbReference type="NCBI Taxonomy" id="2487764"/>
    <lineage>
        <taxon>Viruses</taxon>
        <taxon>Varidnaviria</taxon>
        <taxon>Bamfordvirae</taxon>
        <taxon>Nucleocytoviricota</taxon>
        <taxon>Megaviricetes</taxon>
        <taxon>Imitervirales</taxon>
        <taxon>Mimiviridae</taxon>
        <taxon>Klosneuvirinae</taxon>
    </lineage>
</organism>
<proteinExistence type="predicted"/>
<keyword evidence="1" id="KW-0175">Coiled coil</keyword>
<feature type="coiled-coil region" evidence="1">
    <location>
        <begin position="129"/>
        <end position="156"/>
    </location>
</feature>
<dbReference type="InterPro" id="IPR027417">
    <property type="entry name" value="P-loop_NTPase"/>
</dbReference>
<dbReference type="EMBL" id="MK072044">
    <property type="protein sequence ID" value="AYV77464.1"/>
    <property type="molecule type" value="Genomic_DNA"/>
</dbReference>
<gene>
    <name evidence="2" type="ORF">Dasosvirus3_23</name>
</gene>
<protein>
    <submittedName>
        <fullName evidence="2">Packaging ATPase</fullName>
    </submittedName>
</protein>
<evidence type="ECO:0000313" key="2">
    <source>
        <dbReference type="EMBL" id="AYV77464.1"/>
    </source>
</evidence>
<dbReference type="Gene3D" id="3.40.50.300">
    <property type="entry name" value="P-loop containing nucleotide triphosphate hydrolases"/>
    <property type="match status" value="1"/>
</dbReference>
<name>A0A3G4ZT17_9VIRU</name>
<reference evidence="2" key="1">
    <citation type="submission" date="2018-10" db="EMBL/GenBank/DDBJ databases">
        <title>Hidden diversity of soil giant viruses.</title>
        <authorList>
            <person name="Schulz F."/>
            <person name="Alteio L."/>
            <person name="Goudeau D."/>
            <person name="Ryan E.M."/>
            <person name="Malmstrom R.R."/>
            <person name="Blanchard J."/>
            <person name="Woyke T."/>
        </authorList>
    </citation>
    <scope>NUCLEOTIDE SEQUENCE</scope>
    <source>
        <strain evidence="2">DSV1</strain>
    </source>
</reference>